<evidence type="ECO:0000259" key="1">
    <source>
        <dbReference type="Pfam" id="PF13391"/>
    </source>
</evidence>
<dbReference type="EMBL" id="UOFL01000033">
    <property type="protein sequence ID" value="VAW71889.1"/>
    <property type="molecule type" value="Genomic_DNA"/>
</dbReference>
<organism evidence="2">
    <name type="scientific">hydrothermal vent metagenome</name>
    <dbReference type="NCBI Taxonomy" id="652676"/>
    <lineage>
        <taxon>unclassified sequences</taxon>
        <taxon>metagenomes</taxon>
        <taxon>ecological metagenomes</taxon>
    </lineage>
</organism>
<accession>A0A3B0YCG9</accession>
<gene>
    <name evidence="2" type="ORF">MNBD_GAMMA12-1819</name>
</gene>
<name>A0A3B0YCG9_9ZZZZ</name>
<dbReference type="AlphaFoldDB" id="A0A3B0YCG9"/>
<proteinExistence type="predicted"/>
<protein>
    <recommendedName>
        <fullName evidence="1">HNH nuclease domain-containing protein</fullName>
    </recommendedName>
</protein>
<evidence type="ECO:0000313" key="2">
    <source>
        <dbReference type="EMBL" id="VAW71889.1"/>
    </source>
</evidence>
<dbReference type="Pfam" id="PF13391">
    <property type="entry name" value="HNH_2"/>
    <property type="match status" value="1"/>
</dbReference>
<reference evidence="2" key="1">
    <citation type="submission" date="2018-06" db="EMBL/GenBank/DDBJ databases">
        <authorList>
            <person name="Zhirakovskaya E."/>
        </authorList>
    </citation>
    <scope>NUCLEOTIDE SEQUENCE</scope>
</reference>
<dbReference type="InterPro" id="IPR003615">
    <property type="entry name" value="HNH_nuc"/>
</dbReference>
<sequence>MTDINHIVINSSNIPKPFRSCEFLTYKIKRTVDKNPRTGSNLNNCSGYNIWNLCWDKITVEEYQNIIESNFNKTDPQFDKTKHLKYDIDHKWVILIPPSQSDNSIVDDIKEITSNKSIDETEKARLVSSRIGQGQYRKSLIEYWRGCAVTGYTDSAILVASHIKPWANSSNSERLDMYNGLLLTPNLDKAFDKGYISFADTGRIIISPLLEKPEIISINSSMTIELLNEHKIYLKFHRENVYKNT</sequence>
<feature type="domain" description="HNH nuclease" evidence="1">
    <location>
        <begin position="147"/>
        <end position="198"/>
    </location>
</feature>